<keyword evidence="6" id="KW-0106">Calcium</keyword>
<dbReference type="InterPro" id="IPR017850">
    <property type="entry name" value="Alkaline_phosphatase_core_sf"/>
</dbReference>
<gene>
    <name evidence="9" type="ORF">PDESU_00299</name>
</gene>
<dbReference type="PANTHER" id="PTHR45953:SF1">
    <property type="entry name" value="IDURONATE 2-SULFATASE"/>
    <property type="match status" value="1"/>
</dbReference>
<reference evidence="9 10" key="1">
    <citation type="submission" date="2019-04" db="EMBL/GenBank/DDBJ databases">
        <authorList>
            <person name="Van Vliet M D."/>
        </authorList>
    </citation>
    <scope>NUCLEOTIDE SEQUENCE [LARGE SCALE GENOMIC DNA]</scope>
    <source>
        <strain evidence="9 10">F1</strain>
    </source>
</reference>
<evidence type="ECO:0000256" key="4">
    <source>
        <dbReference type="ARBA" id="ARBA00022729"/>
    </source>
</evidence>
<feature type="domain" description="Sulfatase N-terminal" evidence="8">
    <location>
        <begin position="22"/>
        <end position="373"/>
    </location>
</feature>
<keyword evidence="5" id="KW-0378">Hydrolase</keyword>
<dbReference type="CDD" id="cd16030">
    <property type="entry name" value="iduronate-2-sulfatase"/>
    <property type="match status" value="1"/>
</dbReference>
<evidence type="ECO:0000256" key="3">
    <source>
        <dbReference type="ARBA" id="ARBA00022723"/>
    </source>
</evidence>
<evidence type="ECO:0000259" key="8">
    <source>
        <dbReference type="Pfam" id="PF00884"/>
    </source>
</evidence>
<name>A0A6C2TVX8_PONDE</name>
<keyword evidence="10" id="KW-1185">Reference proteome</keyword>
<sequence length="896" mass="96857">MRRLNLVAVFLVSAMVCFGQQPNVLFIAVDDLNDWTGFAGDPNAITPNMDQLAGEGVHFSRAYCAYPLCGPSRASLMSGVYFSELNASATQPEDEEVEEKIEALGSSLLHTYLGNHGYKTMAVGKILHSHVPDFSVDLSGGREGWDFNEDAAGNRIRSNWPPDLNPDTASTLTDWGIYVGDNGTGTEADMSDSIAAAWAVDRLQETHSEPFMLMVGFLHPHVPWYVPQSYYDMYDHENLIMPPYNPDDWDDIPSAGLDNINDGYPRTEWAIANNQWTNMVHAYLANITYADAKIGLVLDALEASPYSTNTIVVLWSDHGYHMGEKNTFQKHTLWDRSGVAPLIIKAPGMATNSTCNRVVSLLDIYPTLLDLCGLPANELNRGQTLRPLLENPALPWDVPAFNYKHGIEAVQVGDLRHIEYEDGSQELYDHSNDPDEWTNLVNDVNYAEIIIALKNMSPFQEEPPSSAKVFEFVDGSALDAAGIGGGMTVGDVTITTLDVIGQDGTRASGGVGHGTNVGTNDGLGINSADSDKANNFDSGEGWEFSFDTDVYLQSIDLLETVAGGTLAISSSSFTDIVISGAQDGASGLGNVFVPSNALIGITFSHTNGPGMDGPKIMSLTVMPPPAASSELFADGFEGGFTPIWASTAYLSSTSYEGAKAAKMNNADYVETGVDTTGYSGIRISYARKTDGLSAGSSFTSEWYDGTGWNTIENLSSGFTPWQVVSQIGLPAGADHNPNFRIRFRVNAGSDYGYVDSVVVEGAPDTLGYGDWAVEQGLGVNDAYDDDPDGDGMVNLVEYAIGANSLSNDAAFYRPHATSSKQNGTNYLNLVYRRRMDAPYRGLDYQVGSATNLLEERTNATQEAGAVALGDGFELVTNRIPTDVEVQQFMELRISAD</sequence>
<dbReference type="EMBL" id="CAAHFG010000001">
    <property type="protein sequence ID" value="VGO11753.1"/>
    <property type="molecule type" value="Genomic_DNA"/>
</dbReference>
<dbReference type="PANTHER" id="PTHR45953">
    <property type="entry name" value="IDURONATE 2-SULFATASE"/>
    <property type="match status" value="1"/>
</dbReference>
<protein>
    <submittedName>
        <fullName evidence="9">Arylsulfatase</fullName>
    </submittedName>
</protein>
<dbReference type="InterPro" id="IPR000917">
    <property type="entry name" value="Sulfatase_N"/>
</dbReference>
<evidence type="ECO:0000313" key="9">
    <source>
        <dbReference type="EMBL" id="VGO11753.1"/>
    </source>
</evidence>
<accession>A0A6C2TVX8</accession>
<dbReference type="SUPFAM" id="SSF53649">
    <property type="entry name" value="Alkaline phosphatase-like"/>
    <property type="match status" value="1"/>
</dbReference>
<dbReference type="Pfam" id="PF00884">
    <property type="entry name" value="Sulfatase"/>
    <property type="match status" value="1"/>
</dbReference>
<proteinExistence type="inferred from homology"/>
<dbReference type="Gene3D" id="3.40.720.10">
    <property type="entry name" value="Alkaline Phosphatase, subunit A"/>
    <property type="match status" value="1"/>
</dbReference>
<dbReference type="GO" id="GO:0046872">
    <property type="term" value="F:metal ion binding"/>
    <property type="evidence" value="ECO:0007669"/>
    <property type="project" value="UniProtKB-KW"/>
</dbReference>
<evidence type="ECO:0000256" key="2">
    <source>
        <dbReference type="ARBA" id="ARBA00008779"/>
    </source>
</evidence>
<comment type="similarity">
    <text evidence="2">Belongs to the sulfatase family.</text>
</comment>
<dbReference type="AlphaFoldDB" id="A0A6C2TVX8"/>
<dbReference type="Proteomes" id="UP000366872">
    <property type="component" value="Unassembled WGS sequence"/>
</dbReference>
<dbReference type="InterPro" id="IPR035874">
    <property type="entry name" value="IDS"/>
</dbReference>
<evidence type="ECO:0000256" key="1">
    <source>
        <dbReference type="ARBA" id="ARBA00001913"/>
    </source>
</evidence>
<comment type="cofactor">
    <cofactor evidence="1">
        <name>Ca(2+)</name>
        <dbReference type="ChEBI" id="CHEBI:29108"/>
    </cofactor>
</comment>
<dbReference type="GO" id="GO:0004423">
    <property type="term" value="F:iduronate-2-sulfatase activity"/>
    <property type="evidence" value="ECO:0007669"/>
    <property type="project" value="InterPro"/>
</dbReference>
<feature type="chain" id="PRO_5028841520" evidence="7">
    <location>
        <begin position="20"/>
        <end position="896"/>
    </location>
</feature>
<evidence type="ECO:0000313" key="10">
    <source>
        <dbReference type="Proteomes" id="UP000366872"/>
    </source>
</evidence>
<dbReference type="GO" id="GO:0005737">
    <property type="term" value="C:cytoplasm"/>
    <property type="evidence" value="ECO:0007669"/>
    <property type="project" value="TreeGrafter"/>
</dbReference>
<organism evidence="9 10">
    <name type="scientific">Pontiella desulfatans</name>
    <dbReference type="NCBI Taxonomy" id="2750659"/>
    <lineage>
        <taxon>Bacteria</taxon>
        <taxon>Pseudomonadati</taxon>
        <taxon>Kiritimatiellota</taxon>
        <taxon>Kiritimatiellia</taxon>
        <taxon>Kiritimatiellales</taxon>
        <taxon>Pontiellaceae</taxon>
        <taxon>Pontiella</taxon>
    </lineage>
</organism>
<evidence type="ECO:0000256" key="7">
    <source>
        <dbReference type="SAM" id="SignalP"/>
    </source>
</evidence>
<evidence type="ECO:0000256" key="6">
    <source>
        <dbReference type="ARBA" id="ARBA00022837"/>
    </source>
</evidence>
<dbReference type="InterPro" id="IPR018247">
    <property type="entry name" value="EF_Hand_1_Ca_BS"/>
</dbReference>
<feature type="signal peptide" evidence="7">
    <location>
        <begin position="1"/>
        <end position="19"/>
    </location>
</feature>
<evidence type="ECO:0000256" key="5">
    <source>
        <dbReference type="ARBA" id="ARBA00022801"/>
    </source>
</evidence>
<keyword evidence="4 7" id="KW-0732">Signal</keyword>
<keyword evidence="3" id="KW-0479">Metal-binding</keyword>
<dbReference type="PROSITE" id="PS00018">
    <property type="entry name" value="EF_HAND_1"/>
    <property type="match status" value="1"/>
</dbReference>